<dbReference type="OrthoDB" id="886570at2"/>
<evidence type="ECO:0000256" key="5">
    <source>
        <dbReference type="ARBA" id="ARBA00022989"/>
    </source>
</evidence>
<evidence type="ECO:0000313" key="8">
    <source>
        <dbReference type="EMBL" id="TYA12140.1"/>
    </source>
</evidence>
<proteinExistence type="inferred from homology"/>
<dbReference type="RefSeq" id="WP_148453567.1">
    <property type="nucleotide sequence ID" value="NZ_BORZ01000008.1"/>
</dbReference>
<feature type="transmembrane region" description="Helical" evidence="7">
    <location>
        <begin position="99"/>
        <end position="118"/>
    </location>
</feature>
<keyword evidence="4 7" id="KW-0812">Transmembrane</keyword>
<keyword evidence="6 7" id="KW-0472">Membrane</keyword>
<comment type="caution">
    <text evidence="8">The sequence shown here is derived from an EMBL/GenBank/DDBJ whole genome shotgun (WGS) entry which is preliminary data.</text>
</comment>
<evidence type="ECO:0000313" key="9">
    <source>
        <dbReference type="Proteomes" id="UP000325218"/>
    </source>
</evidence>
<dbReference type="AlphaFoldDB" id="A0A5D0CR86"/>
<feature type="transmembrane region" description="Helical" evidence="7">
    <location>
        <begin position="46"/>
        <end position="66"/>
    </location>
</feature>
<organism evidence="8 9">
    <name type="scientific">Paenibacillus faecis</name>
    <dbReference type="NCBI Taxonomy" id="862114"/>
    <lineage>
        <taxon>Bacteria</taxon>
        <taxon>Bacillati</taxon>
        <taxon>Bacillota</taxon>
        <taxon>Bacilli</taxon>
        <taxon>Bacillales</taxon>
        <taxon>Paenibacillaceae</taxon>
        <taxon>Paenibacillus</taxon>
    </lineage>
</organism>
<evidence type="ECO:0000256" key="3">
    <source>
        <dbReference type="ARBA" id="ARBA00022475"/>
    </source>
</evidence>
<dbReference type="EMBL" id="VSDO01000003">
    <property type="protein sequence ID" value="TYA12140.1"/>
    <property type="molecule type" value="Genomic_DNA"/>
</dbReference>
<dbReference type="InterPro" id="IPR032808">
    <property type="entry name" value="DoxX"/>
</dbReference>
<dbReference type="GO" id="GO:0005886">
    <property type="term" value="C:plasma membrane"/>
    <property type="evidence" value="ECO:0007669"/>
    <property type="project" value="UniProtKB-SubCell"/>
</dbReference>
<name>A0A5D0CR86_9BACL</name>
<dbReference type="PANTHER" id="PTHR33452">
    <property type="entry name" value="OXIDOREDUCTASE CATD-RELATED"/>
    <property type="match status" value="1"/>
</dbReference>
<comment type="subcellular location">
    <subcellularLocation>
        <location evidence="1">Cell membrane</location>
        <topology evidence="1">Multi-pass membrane protein</topology>
    </subcellularLocation>
</comment>
<dbReference type="Pfam" id="PF07681">
    <property type="entry name" value="DoxX"/>
    <property type="match status" value="1"/>
</dbReference>
<evidence type="ECO:0000256" key="6">
    <source>
        <dbReference type="ARBA" id="ARBA00023136"/>
    </source>
</evidence>
<gene>
    <name evidence="8" type="ORF">FRY98_15575</name>
</gene>
<dbReference type="Proteomes" id="UP000325218">
    <property type="component" value="Unassembled WGS sequence"/>
</dbReference>
<reference evidence="8 9" key="1">
    <citation type="submission" date="2019-08" db="EMBL/GenBank/DDBJ databases">
        <title>Genome sequencing of Paenibacillus faecis DSM 23593(T).</title>
        <authorList>
            <person name="Kook J.-K."/>
            <person name="Park S.-N."/>
            <person name="Lim Y.K."/>
        </authorList>
    </citation>
    <scope>NUCLEOTIDE SEQUENCE [LARGE SCALE GENOMIC DNA]</scope>
    <source>
        <strain evidence="8 9">DSM 23593</strain>
    </source>
</reference>
<dbReference type="InterPro" id="IPR051907">
    <property type="entry name" value="DoxX-like_oxidoreductase"/>
</dbReference>
<evidence type="ECO:0000256" key="1">
    <source>
        <dbReference type="ARBA" id="ARBA00004651"/>
    </source>
</evidence>
<evidence type="ECO:0000256" key="4">
    <source>
        <dbReference type="ARBA" id="ARBA00022692"/>
    </source>
</evidence>
<keyword evidence="9" id="KW-1185">Reference proteome</keyword>
<accession>A0A5D0CR86</accession>
<sequence length="130" mass="14155">MKQVWGMTILRLVLGVVFLAHGMDKMKMGLGNVAAWFESIHLPGFAAYLVGPIELIGGLLLIVGLFTRYVSAVLAVVMLGAIFTAKLSAGLLNGYELDLALLSMAIFFVLADTAGWSLDRWLTARKRERA</sequence>
<protein>
    <submittedName>
        <fullName evidence="8">DoxX family protein</fullName>
    </submittedName>
</protein>
<keyword evidence="3" id="KW-1003">Cell membrane</keyword>
<feature type="transmembrane region" description="Helical" evidence="7">
    <location>
        <begin position="73"/>
        <end position="93"/>
    </location>
</feature>
<evidence type="ECO:0000256" key="2">
    <source>
        <dbReference type="ARBA" id="ARBA00006679"/>
    </source>
</evidence>
<dbReference type="PANTHER" id="PTHR33452:SF1">
    <property type="entry name" value="INNER MEMBRANE PROTEIN YPHA-RELATED"/>
    <property type="match status" value="1"/>
</dbReference>
<keyword evidence="5 7" id="KW-1133">Transmembrane helix</keyword>
<evidence type="ECO:0000256" key="7">
    <source>
        <dbReference type="SAM" id="Phobius"/>
    </source>
</evidence>
<comment type="similarity">
    <text evidence="2">Belongs to the DoxX family.</text>
</comment>